<keyword evidence="3 8" id="KW-1134">Transmembrane beta strand</keyword>
<evidence type="ECO:0000313" key="12">
    <source>
        <dbReference type="EMBL" id="SEM39405.1"/>
    </source>
</evidence>
<organism evidence="12 13">
    <name type="scientific">Olivibacter domesticus</name>
    <name type="common">Pseudosphingobacterium domesticum</name>
    <dbReference type="NCBI Taxonomy" id="407022"/>
    <lineage>
        <taxon>Bacteria</taxon>
        <taxon>Pseudomonadati</taxon>
        <taxon>Bacteroidota</taxon>
        <taxon>Sphingobacteriia</taxon>
        <taxon>Sphingobacteriales</taxon>
        <taxon>Sphingobacteriaceae</taxon>
        <taxon>Olivibacter</taxon>
    </lineage>
</organism>
<dbReference type="InterPro" id="IPR023997">
    <property type="entry name" value="TonB-dep_OMP_SusC/RagA_CS"/>
</dbReference>
<dbReference type="Gene3D" id="2.170.130.10">
    <property type="entry name" value="TonB-dependent receptor, plug domain"/>
    <property type="match status" value="1"/>
</dbReference>
<evidence type="ECO:0000256" key="2">
    <source>
        <dbReference type="ARBA" id="ARBA00022448"/>
    </source>
</evidence>
<comment type="similarity">
    <text evidence="8 9">Belongs to the TonB-dependent receptor family.</text>
</comment>
<dbReference type="OrthoDB" id="9768177at2"/>
<evidence type="ECO:0000256" key="9">
    <source>
        <dbReference type="RuleBase" id="RU003357"/>
    </source>
</evidence>
<dbReference type="STRING" id="407022.SAMN05661044_05081"/>
<evidence type="ECO:0000256" key="5">
    <source>
        <dbReference type="ARBA" id="ARBA00023077"/>
    </source>
</evidence>
<name>A0A1H7Y0F2_OLID1</name>
<evidence type="ECO:0000256" key="8">
    <source>
        <dbReference type="PROSITE-ProRule" id="PRU01360"/>
    </source>
</evidence>
<keyword evidence="7 8" id="KW-0998">Cell outer membrane</keyword>
<dbReference type="RefSeq" id="WP_093331254.1">
    <property type="nucleotide sequence ID" value="NZ_FOAF01000011.1"/>
</dbReference>
<evidence type="ECO:0000256" key="3">
    <source>
        <dbReference type="ARBA" id="ARBA00022452"/>
    </source>
</evidence>
<dbReference type="InterPro" id="IPR000531">
    <property type="entry name" value="Beta-barrel_TonB"/>
</dbReference>
<dbReference type="Pfam" id="PF00593">
    <property type="entry name" value="TonB_dep_Rec_b-barrel"/>
    <property type="match status" value="1"/>
</dbReference>
<dbReference type="NCBIfam" id="TIGR04056">
    <property type="entry name" value="OMP_RagA_SusC"/>
    <property type="match status" value="1"/>
</dbReference>
<reference evidence="13" key="1">
    <citation type="submission" date="2016-10" db="EMBL/GenBank/DDBJ databases">
        <authorList>
            <person name="Varghese N."/>
            <person name="Submissions S."/>
        </authorList>
    </citation>
    <scope>NUCLEOTIDE SEQUENCE [LARGE SCALE GENOMIC DNA]</scope>
    <source>
        <strain evidence="13">DSM 18733</strain>
    </source>
</reference>
<dbReference type="Pfam" id="PF07715">
    <property type="entry name" value="Plug"/>
    <property type="match status" value="1"/>
</dbReference>
<dbReference type="Gene3D" id="2.40.170.20">
    <property type="entry name" value="TonB-dependent receptor, beta-barrel domain"/>
    <property type="match status" value="1"/>
</dbReference>
<keyword evidence="4 8" id="KW-0812">Transmembrane</keyword>
<dbReference type="NCBIfam" id="TIGR04057">
    <property type="entry name" value="SusC_RagA_signa"/>
    <property type="match status" value="1"/>
</dbReference>
<evidence type="ECO:0000259" key="11">
    <source>
        <dbReference type="Pfam" id="PF07715"/>
    </source>
</evidence>
<dbReference type="FunFam" id="2.170.130.10:FF:000008">
    <property type="entry name" value="SusC/RagA family TonB-linked outer membrane protein"/>
    <property type="match status" value="1"/>
</dbReference>
<keyword evidence="5 9" id="KW-0798">TonB box</keyword>
<dbReference type="InterPro" id="IPR008969">
    <property type="entry name" value="CarboxyPept-like_regulatory"/>
</dbReference>
<feature type="domain" description="TonB-dependent receptor plug" evidence="11">
    <location>
        <begin position="133"/>
        <end position="240"/>
    </location>
</feature>
<keyword evidence="13" id="KW-1185">Reference proteome</keyword>
<dbReference type="AlphaFoldDB" id="A0A1H7Y0F2"/>
<dbReference type="Proteomes" id="UP000199421">
    <property type="component" value="Unassembled WGS sequence"/>
</dbReference>
<evidence type="ECO:0000256" key="1">
    <source>
        <dbReference type="ARBA" id="ARBA00004571"/>
    </source>
</evidence>
<dbReference type="InterPro" id="IPR012910">
    <property type="entry name" value="Plug_dom"/>
</dbReference>
<feature type="domain" description="TonB-dependent receptor-like beta-barrel" evidence="10">
    <location>
        <begin position="470"/>
        <end position="853"/>
    </location>
</feature>
<comment type="subcellular location">
    <subcellularLocation>
        <location evidence="1 8">Cell outer membrane</location>
        <topology evidence="1 8">Multi-pass membrane protein</topology>
    </subcellularLocation>
</comment>
<protein>
    <submittedName>
        <fullName evidence="12">TonB-linked outer membrane protein, SusC/RagA family</fullName>
    </submittedName>
</protein>
<evidence type="ECO:0000256" key="6">
    <source>
        <dbReference type="ARBA" id="ARBA00023136"/>
    </source>
</evidence>
<dbReference type="InterPro" id="IPR023996">
    <property type="entry name" value="TonB-dep_OMP_SusC/RagA"/>
</dbReference>
<evidence type="ECO:0000259" key="10">
    <source>
        <dbReference type="Pfam" id="PF00593"/>
    </source>
</evidence>
<dbReference type="InterPro" id="IPR039426">
    <property type="entry name" value="TonB-dep_rcpt-like"/>
</dbReference>
<dbReference type="SUPFAM" id="SSF56935">
    <property type="entry name" value="Porins"/>
    <property type="match status" value="1"/>
</dbReference>
<evidence type="ECO:0000256" key="4">
    <source>
        <dbReference type="ARBA" id="ARBA00022692"/>
    </source>
</evidence>
<dbReference type="PROSITE" id="PS52016">
    <property type="entry name" value="TONB_DEPENDENT_REC_3"/>
    <property type="match status" value="1"/>
</dbReference>
<dbReference type="SUPFAM" id="SSF49464">
    <property type="entry name" value="Carboxypeptidase regulatory domain-like"/>
    <property type="match status" value="1"/>
</dbReference>
<dbReference type="Gene3D" id="2.60.40.1120">
    <property type="entry name" value="Carboxypeptidase-like, regulatory domain"/>
    <property type="match status" value="1"/>
</dbReference>
<accession>A0A1H7Y0F2</accession>
<dbReference type="InterPro" id="IPR037066">
    <property type="entry name" value="Plug_dom_sf"/>
</dbReference>
<dbReference type="GO" id="GO:0009279">
    <property type="term" value="C:cell outer membrane"/>
    <property type="evidence" value="ECO:0007669"/>
    <property type="project" value="UniProtKB-SubCell"/>
</dbReference>
<proteinExistence type="inferred from homology"/>
<evidence type="ECO:0000256" key="7">
    <source>
        <dbReference type="ARBA" id="ARBA00023237"/>
    </source>
</evidence>
<dbReference type="Pfam" id="PF13715">
    <property type="entry name" value="CarbopepD_reg_2"/>
    <property type="match status" value="1"/>
</dbReference>
<dbReference type="InterPro" id="IPR036942">
    <property type="entry name" value="Beta-barrel_TonB_sf"/>
</dbReference>
<dbReference type="EMBL" id="FOAF01000011">
    <property type="protein sequence ID" value="SEM39405.1"/>
    <property type="molecule type" value="Genomic_DNA"/>
</dbReference>
<keyword evidence="6 8" id="KW-0472">Membrane</keyword>
<keyword evidence="2 8" id="KW-0813">Transport</keyword>
<evidence type="ECO:0000313" key="13">
    <source>
        <dbReference type="Proteomes" id="UP000199421"/>
    </source>
</evidence>
<gene>
    <name evidence="12" type="ORF">SAMN05661044_05081</name>
</gene>
<sequence length="1089" mass="120490">MNLKTTSKNACQLFLSQPRKVSWRYGLSAFLLFCTLVSVAHAQQNISGKVISSKDGTSLPGVSVLIKGKKGGTTTDANGNFTLQAEGDAILLFSFVGYQSKEVSTSEVSTVKLDEDSQGLDEVVVIGYGTARRRDLTGAVGTVKADDIKNIPVTTAAQAITGKVAGVNVVTQSGAPGADINITVRGGTSITQGTNPLYIVDGFQMENALRNVDINDIESIEVLKDASATAIYGARGANGVILITTKSGKVGKTEVSYNTYFSFEKLSNKLDLLNTEQYVKYQYEFQTLAGKESQWANMFGGDVSSADFYMGAYGRIARDYGSREGIDWQKLVFGDQAILQNHNVNVNGGSDKTKFMISYNFTGQDGILAKTGYERNSVRAKLNQQLAKGVSVDFNTNLQTTKTAGDGSLGGMLKMSVLQPATGGVRFTDEQLIQSDIAEELQAEDSQYDIYNPIITNDAVTQTKYARLAGVNIGLNIDFLKDFTFRSAGSYQWTQTRSDYWDDGRTRTAQNNKGPYGSRNNSEKFIWQIVNTLSWKKSFDKHHFNAVLGQETTYEESMALNNTYYEFPENNFGLNDVSMAGRIDRPTSDKSRYGLVSGFARLMYNYDDRYLLTATIRRDGVSKFMPGRQWGTLPSASAAWNIDQEQFMENMDFFDQLKLRIGYGTTGNCDIGNNTYNTLYQSTTYAINGVEVNGLKPTSKLGNPLLRWEKTQTTNIGLDLSMFKNRVSLTADYYNNISKNLLISVAIPTSTGYTSQNQNVASIRNRGFEFLLNTVNVRSNNFQWTTSLNISFNRSKVLSLFGGDRDYMRTNLSSRVDFWTELNNTVGLFYGYKYDGLYTTDDFVQNSDGSYALKDGVASLKGKARSSVKPGDVKYVALSGETDADGNPVWSTNDRSVIGSPEPKYFGGINNTFAYKGFDLSVFLNFSYGNQVFNMNSQRYIGPYLPNQNSLSVMNNRFTLIDPNTGKQTTDLARLAELNPGQYDRKAMWSLNSPNNIAITDALDYYLEDGSFLRINNITLGYTLPKSWLNKAFINNARVYCTLNNIHTFTGYSGYDPEVSATSSILTRGVDNSAYPRIKSIVLGANLTF</sequence>